<proteinExistence type="inferred from homology"/>
<dbReference type="STRING" id="1855383.SAMN05216548_1108"/>
<keyword evidence="4 5" id="KW-0378">Hydrolase</keyword>
<dbReference type="RefSeq" id="WP_092497343.1">
    <property type="nucleotide sequence ID" value="NZ_FOFG01000010.1"/>
</dbReference>
<dbReference type="PANTHER" id="PTHR47268:SF4">
    <property type="entry name" value="ACYLPHOSPHATASE"/>
    <property type="match status" value="1"/>
</dbReference>
<evidence type="ECO:0000259" key="7">
    <source>
        <dbReference type="PROSITE" id="PS51160"/>
    </source>
</evidence>
<dbReference type="InterPro" id="IPR017968">
    <property type="entry name" value="Acylphosphatase_CS"/>
</dbReference>
<dbReference type="PROSITE" id="PS00150">
    <property type="entry name" value="ACYLPHOSPHATASE_1"/>
    <property type="match status" value="1"/>
</dbReference>
<dbReference type="SUPFAM" id="SSF54975">
    <property type="entry name" value="Acylphosphatase/BLUF domain-like"/>
    <property type="match status" value="1"/>
</dbReference>
<dbReference type="PANTHER" id="PTHR47268">
    <property type="entry name" value="ACYLPHOSPHATASE"/>
    <property type="match status" value="1"/>
</dbReference>
<dbReference type="OrthoDB" id="9808093at2"/>
<evidence type="ECO:0000313" key="8">
    <source>
        <dbReference type="EMBL" id="SEQ99918.1"/>
    </source>
</evidence>
<dbReference type="GO" id="GO:0003998">
    <property type="term" value="F:acylphosphatase activity"/>
    <property type="evidence" value="ECO:0007669"/>
    <property type="project" value="UniProtKB-EC"/>
</dbReference>
<dbReference type="PROSITE" id="PS00151">
    <property type="entry name" value="ACYLPHOSPHATASE_2"/>
    <property type="match status" value="1"/>
</dbReference>
<accession>A0A1H9KLD9</accession>
<feature type="active site" evidence="4">
    <location>
        <position position="41"/>
    </location>
</feature>
<gene>
    <name evidence="8" type="ORF">SAMN05216548_1108</name>
</gene>
<keyword evidence="9" id="KW-1185">Reference proteome</keyword>
<sequence>MSSADHGSVRVRISGRVQGVGFRAWTEREAQLRNLSGWVMNTPGGDVEALFAGPADRVEDMLAACGKGPRLASVKTVEVIGTGEESPEPFTIRAK</sequence>
<feature type="domain" description="Acylphosphatase-like" evidence="7">
    <location>
        <begin position="8"/>
        <end position="94"/>
    </location>
</feature>
<dbReference type="EC" id="3.6.1.7" evidence="2 4"/>
<feature type="active site" evidence="4">
    <location>
        <position position="23"/>
    </location>
</feature>
<reference evidence="8 9" key="1">
    <citation type="submission" date="2016-10" db="EMBL/GenBank/DDBJ databases">
        <authorList>
            <person name="de Groot N.N."/>
        </authorList>
    </citation>
    <scope>NUCLEOTIDE SEQUENCE [LARGE SCALE GENOMIC DNA]</scope>
    <source>
        <strain evidence="8 9">A52C2</strain>
    </source>
</reference>
<evidence type="ECO:0000256" key="2">
    <source>
        <dbReference type="ARBA" id="ARBA00012150"/>
    </source>
</evidence>
<dbReference type="AlphaFoldDB" id="A0A1H9KLD9"/>
<dbReference type="Proteomes" id="UP000199647">
    <property type="component" value="Unassembled WGS sequence"/>
</dbReference>
<evidence type="ECO:0000256" key="1">
    <source>
        <dbReference type="ARBA" id="ARBA00005614"/>
    </source>
</evidence>
<evidence type="ECO:0000256" key="3">
    <source>
        <dbReference type="ARBA" id="ARBA00047645"/>
    </source>
</evidence>
<dbReference type="InterPro" id="IPR001792">
    <property type="entry name" value="Acylphosphatase-like_dom"/>
</dbReference>
<evidence type="ECO:0000313" key="9">
    <source>
        <dbReference type="Proteomes" id="UP000199647"/>
    </source>
</evidence>
<evidence type="ECO:0000256" key="4">
    <source>
        <dbReference type="PROSITE-ProRule" id="PRU00520"/>
    </source>
</evidence>
<evidence type="ECO:0000256" key="5">
    <source>
        <dbReference type="RuleBase" id="RU000553"/>
    </source>
</evidence>
<comment type="catalytic activity">
    <reaction evidence="3 4 5">
        <text>an acyl phosphate + H2O = a carboxylate + phosphate + H(+)</text>
        <dbReference type="Rhea" id="RHEA:14965"/>
        <dbReference type="ChEBI" id="CHEBI:15377"/>
        <dbReference type="ChEBI" id="CHEBI:15378"/>
        <dbReference type="ChEBI" id="CHEBI:29067"/>
        <dbReference type="ChEBI" id="CHEBI:43474"/>
        <dbReference type="ChEBI" id="CHEBI:59918"/>
        <dbReference type="EC" id="3.6.1.7"/>
    </reaction>
</comment>
<evidence type="ECO:0000256" key="6">
    <source>
        <dbReference type="RuleBase" id="RU004168"/>
    </source>
</evidence>
<dbReference type="Gene3D" id="3.30.70.100">
    <property type="match status" value="1"/>
</dbReference>
<protein>
    <recommendedName>
        <fullName evidence="2 4">Acylphosphatase</fullName>
        <ecNumber evidence="2 4">3.6.1.7</ecNumber>
    </recommendedName>
</protein>
<dbReference type="Pfam" id="PF00708">
    <property type="entry name" value="Acylphosphatase"/>
    <property type="match status" value="1"/>
</dbReference>
<dbReference type="InterPro" id="IPR036046">
    <property type="entry name" value="Acylphosphatase-like_dom_sf"/>
</dbReference>
<dbReference type="PROSITE" id="PS51160">
    <property type="entry name" value="ACYLPHOSPHATASE_3"/>
    <property type="match status" value="1"/>
</dbReference>
<dbReference type="EMBL" id="FOFG01000010">
    <property type="protein sequence ID" value="SEQ99918.1"/>
    <property type="molecule type" value="Genomic_DNA"/>
</dbReference>
<dbReference type="PRINTS" id="PR00112">
    <property type="entry name" value="ACYLPHPHTASE"/>
</dbReference>
<name>A0A1H9KLD9_9HYPH</name>
<organism evidence="8 9">
    <name type="scientific">Faunimonas pinastri</name>
    <dbReference type="NCBI Taxonomy" id="1855383"/>
    <lineage>
        <taxon>Bacteria</taxon>
        <taxon>Pseudomonadati</taxon>
        <taxon>Pseudomonadota</taxon>
        <taxon>Alphaproteobacteria</taxon>
        <taxon>Hyphomicrobiales</taxon>
        <taxon>Afifellaceae</taxon>
        <taxon>Faunimonas</taxon>
    </lineage>
</organism>
<dbReference type="InterPro" id="IPR020456">
    <property type="entry name" value="Acylphosphatase"/>
</dbReference>
<comment type="similarity">
    <text evidence="1 6">Belongs to the acylphosphatase family.</text>
</comment>